<comment type="caution">
    <text evidence="1">The sequence shown here is derived from an EMBL/GenBank/DDBJ whole genome shotgun (WGS) entry which is preliminary data.</text>
</comment>
<dbReference type="Proteomes" id="UP000620124">
    <property type="component" value="Unassembled WGS sequence"/>
</dbReference>
<dbReference type="InterPro" id="IPR032675">
    <property type="entry name" value="LRR_dom_sf"/>
</dbReference>
<gene>
    <name evidence="1" type="ORF">MVEN_02356400</name>
</gene>
<protein>
    <submittedName>
        <fullName evidence="1">Uncharacterized protein</fullName>
    </submittedName>
</protein>
<dbReference type="EMBL" id="JACAZI010000029">
    <property type="protein sequence ID" value="KAF7333406.1"/>
    <property type="molecule type" value="Genomic_DNA"/>
</dbReference>
<name>A0A8H6X3L4_9AGAR</name>
<dbReference type="AlphaFoldDB" id="A0A8H6X3L4"/>
<evidence type="ECO:0000313" key="1">
    <source>
        <dbReference type="EMBL" id="KAF7333406.1"/>
    </source>
</evidence>
<reference evidence="1" key="1">
    <citation type="submission" date="2020-05" db="EMBL/GenBank/DDBJ databases">
        <title>Mycena genomes resolve the evolution of fungal bioluminescence.</title>
        <authorList>
            <person name="Tsai I.J."/>
        </authorList>
    </citation>
    <scope>NUCLEOTIDE SEQUENCE</scope>
    <source>
        <strain evidence="1">CCC161011</strain>
    </source>
</reference>
<dbReference type="OrthoDB" id="3256525at2759"/>
<dbReference type="SUPFAM" id="SSF52047">
    <property type="entry name" value="RNI-like"/>
    <property type="match status" value="1"/>
</dbReference>
<proteinExistence type="predicted"/>
<sequence length="380" mass="43450">MNPEGQAGLLPAEIWLYIHRLATSDTSPLALCHAGQFQYVPITDPLKDVEHFWRDTYSFVLVCRLWNSLATELLYENIRVDEKCDILCTSLRRPGHGDLVRSVRLSPTRLDRNCAILALCPRVQVIVKPDATREDVTRFCNLNWDIDTALWLPFHSWKMPFQFLKQIYWAETALDSTLLRSLIRVAPHLQYLFMSSSTVLATDSETRAFPPIAHLRRLTLVSASEILAASILKADLHNLTRLNCSPSLFAIADVPVFASLRMLELFGSRSIIPFKVIFLRCPRLWELCYDVWNSLSSPEPEHSFPPLSCIRLHSAVTVVRDWSSIQSHFGLFVSADFPKIQRLVLHGSWYRVVDNTLFTPFLNDLRAQGCQVEFPEGQVL</sequence>
<organism evidence="1 2">
    <name type="scientific">Mycena venus</name>
    <dbReference type="NCBI Taxonomy" id="2733690"/>
    <lineage>
        <taxon>Eukaryota</taxon>
        <taxon>Fungi</taxon>
        <taxon>Dikarya</taxon>
        <taxon>Basidiomycota</taxon>
        <taxon>Agaricomycotina</taxon>
        <taxon>Agaricomycetes</taxon>
        <taxon>Agaricomycetidae</taxon>
        <taxon>Agaricales</taxon>
        <taxon>Marasmiineae</taxon>
        <taxon>Mycenaceae</taxon>
        <taxon>Mycena</taxon>
    </lineage>
</organism>
<accession>A0A8H6X3L4</accession>
<keyword evidence="2" id="KW-1185">Reference proteome</keyword>
<evidence type="ECO:0000313" key="2">
    <source>
        <dbReference type="Proteomes" id="UP000620124"/>
    </source>
</evidence>
<dbReference type="Gene3D" id="3.80.10.10">
    <property type="entry name" value="Ribonuclease Inhibitor"/>
    <property type="match status" value="1"/>
</dbReference>